<protein>
    <recommendedName>
        <fullName evidence="4">Lipid-binding serum glycoprotein N-terminal domain-containing protein</fullName>
    </recommendedName>
</protein>
<dbReference type="PANTHER" id="PTHR11008:SF9">
    <property type="entry name" value="PROTEIN TAKEOUT-LIKE PROTEIN"/>
    <property type="match status" value="1"/>
</dbReference>
<sequence length="208" mass="22923">MKYLATCVVMALLGCTCALPRYMDNFTPEQINAELRSLFGYANEDAVVGAKGIDDSLAIILDEFRTSLQNGFPAYGIPPLDPLFLEHGNIRIDSTTADLRGSFDNVTINKISAYFINNVHMDVLRMKVTFDLFFDSIDTFGDRYDIDGVLAVLPIYGTGPFQFSLLNVSLTGEVKMGLVNGSVQVLDMPVDLNFPAVFVSISILNRNT</sequence>
<dbReference type="PROSITE" id="PS51257">
    <property type="entry name" value="PROKAR_LIPOPROTEIN"/>
    <property type="match status" value="1"/>
</dbReference>
<gene>
    <name evidence="2" type="ORF">CLODIP_2_CD08174</name>
</gene>
<dbReference type="Pfam" id="PF06585">
    <property type="entry name" value="JHBP"/>
    <property type="match status" value="1"/>
</dbReference>
<comment type="caution">
    <text evidence="2">The sequence shown here is derived from an EMBL/GenBank/DDBJ whole genome shotgun (WGS) entry which is preliminary data.</text>
</comment>
<feature type="chain" id="PRO_5035727041" description="Lipid-binding serum glycoprotein N-terminal domain-containing protein" evidence="1">
    <location>
        <begin position="19"/>
        <end position="208"/>
    </location>
</feature>
<proteinExistence type="predicted"/>
<evidence type="ECO:0000256" key="1">
    <source>
        <dbReference type="SAM" id="SignalP"/>
    </source>
</evidence>
<evidence type="ECO:0008006" key="4">
    <source>
        <dbReference type="Google" id="ProtNLM"/>
    </source>
</evidence>
<keyword evidence="3" id="KW-1185">Reference proteome</keyword>
<evidence type="ECO:0000313" key="3">
    <source>
        <dbReference type="Proteomes" id="UP000494165"/>
    </source>
</evidence>
<dbReference type="InterPro" id="IPR038606">
    <property type="entry name" value="To_sf"/>
</dbReference>
<feature type="signal peptide" evidence="1">
    <location>
        <begin position="1"/>
        <end position="18"/>
    </location>
</feature>
<accession>A0A8S1CRM4</accession>
<dbReference type="InterPro" id="IPR010562">
    <property type="entry name" value="Haemolymph_juvenile_hormone-bd"/>
</dbReference>
<reference evidence="2 3" key="1">
    <citation type="submission" date="2020-04" db="EMBL/GenBank/DDBJ databases">
        <authorList>
            <person name="Alioto T."/>
            <person name="Alioto T."/>
            <person name="Gomez Garrido J."/>
        </authorList>
    </citation>
    <scope>NUCLEOTIDE SEQUENCE [LARGE SCALE GENOMIC DNA]</scope>
</reference>
<dbReference type="EMBL" id="CADEPI010000053">
    <property type="protein sequence ID" value="CAB3370568.1"/>
    <property type="molecule type" value="Genomic_DNA"/>
</dbReference>
<dbReference type="AlphaFoldDB" id="A0A8S1CRM4"/>
<evidence type="ECO:0000313" key="2">
    <source>
        <dbReference type="EMBL" id="CAB3370568.1"/>
    </source>
</evidence>
<dbReference type="Gene3D" id="3.15.10.30">
    <property type="entry name" value="Haemolymph juvenile hormone binding protein"/>
    <property type="match status" value="1"/>
</dbReference>
<name>A0A8S1CRM4_9INSE</name>
<dbReference type="OrthoDB" id="6380971at2759"/>
<keyword evidence="1" id="KW-0732">Signal</keyword>
<organism evidence="2 3">
    <name type="scientific">Cloeon dipterum</name>
    <dbReference type="NCBI Taxonomy" id="197152"/>
    <lineage>
        <taxon>Eukaryota</taxon>
        <taxon>Metazoa</taxon>
        <taxon>Ecdysozoa</taxon>
        <taxon>Arthropoda</taxon>
        <taxon>Hexapoda</taxon>
        <taxon>Insecta</taxon>
        <taxon>Pterygota</taxon>
        <taxon>Palaeoptera</taxon>
        <taxon>Ephemeroptera</taxon>
        <taxon>Pisciforma</taxon>
        <taxon>Baetidae</taxon>
        <taxon>Cloeon</taxon>
    </lineage>
</organism>
<dbReference type="PANTHER" id="PTHR11008">
    <property type="entry name" value="PROTEIN TAKEOUT-LIKE PROTEIN"/>
    <property type="match status" value="1"/>
</dbReference>
<dbReference type="Proteomes" id="UP000494165">
    <property type="component" value="Unassembled WGS sequence"/>
</dbReference>